<dbReference type="EMBL" id="FMSH01000152">
    <property type="protein sequence ID" value="SCU75393.1"/>
    <property type="molecule type" value="Genomic_DNA"/>
</dbReference>
<dbReference type="InterPro" id="IPR009075">
    <property type="entry name" value="AcylCo_DH/oxidase_C"/>
</dbReference>
<dbReference type="FunFam" id="2.40.110.10:FF:000002">
    <property type="entry name" value="Acyl-CoA dehydrogenase fadE12"/>
    <property type="match status" value="1"/>
</dbReference>
<dbReference type="InterPro" id="IPR046373">
    <property type="entry name" value="Acyl-CoA_Oxase/DH_mid-dom_sf"/>
</dbReference>
<dbReference type="Gene3D" id="1.20.140.10">
    <property type="entry name" value="Butyryl-CoA Dehydrogenase, subunit A, domain 3"/>
    <property type="match status" value="1"/>
</dbReference>
<evidence type="ECO:0000256" key="2">
    <source>
        <dbReference type="ARBA" id="ARBA00009347"/>
    </source>
</evidence>
<dbReference type="InterPro" id="IPR006089">
    <property type="entry name" value="Acyl-CoA_DH_CS"/>
</dbReference>
<comment type="cofactor">
    <cofactor evidence="1">
        <name>FAD</name>
        <dbReference type="ChEBI" id="CHEBI:57692"/>
    </cofactor>
</comment>
<evidence type="ECO:0000256" key="4">
    <source>
        <dbReference type="ARBA" id="ARBA00022827"/>
    </source>
</evidence>
<sequence>MLKWTHWDLPFFDASHAALARELDDWQQRQAALAPELEALPLPAQCRRLAAELGQAGLLRHAVPTLQGDARPALDLRSVCMVREALSFGSALADFVFSMQGIGAAPLWLHGSAALRERFLDGCRQGGQIAAFALTEPEGGSDVAATATTATRRGDVYVLDGAKTYISNGGIADYYVIVARSEQAPGAKGLSAFLVEAGTPGLTIDTSLEIVAPHPLATLHLRHCEVPAANLLGAPGDGFKVAMSVLDIFRSSVGAAAVGIARRALDETVARMGSRSLFGKPMAEMDTVRMRVADMALDMEAAALLVYRAAWLRDVRQATITREAAMAKLGGTEAAFRVVDSAVQLFGALGITQGCVIEQLFRDVRPMRIYEGASEIQKLIIGRKVLGAQR</sequence>
<dbReference type="AlphaFoldDB" id="A0A1K0IDJ4"/>
<feature type="domain" description="Acyl-CoA oxidase/dehydrogenase middle" evidence="7">
    <location>
        <begin position="131"/>
        <end position="209"/>
    </location>
</feature>
<dbReference type="Pfam" id="PF00441">
    <property type="entry name" value="Acyl-CoA_dh_1"/>
    <property type="match status" value="1"/>
</dbReference>
<dbReference type="Gene3D" id="1.10.540.10">
    <property type="entry name" value="Acyl-CoA dehydrogenase/oxidase, N-terminal domain"/>
    <property type="match status" value="1"/>
</dbReference>
<protein>
    <submittedName>
        <fullName evidence="9">Acyl-CoA dehydrogenase-like protein</fullName>
    </submittedName>
</protein>
<evidence type="ECO:0000313" key="9">
    <source>
        <dbReference type="EMBL" id="SCU75393.1"/>
    </source>
</evidence>
<gene>
    <name evidence="9" type="ORF">CNECB9_2350015</name>
</gene>
<proteinExistence type="inferred from homology"/>
<dbReference type="FunFam" id="1.20.140.10:FF:000001">
    <property type="entry name" value="Acyl-CoA dehydrogenase"/>
    <property type="match status" value="1"/>
</dbReference>
<name>A0A1K0IDJ4_CUPNE</name>
<evidence type="ECO:0000259" key="8">
    <source>
        <dbReference type="Pfam" id="PF02771"/>
    </source>
</evidence>
<dbReference type="Pfam" id="PF02770">
    <property type="entry name" value="Acyl-CoA_dh_M"/>
    <property type="match status" value="1"/>
</dbReference>
<dbReference type="GO" id="GO:0050660">
    <property type="term" value="F:flavin adenine dinucleotide binding"/>
    <property type="evidence" value="ECO:0007669"/>
    <property type="project" value="InterPro"/>
</dbReference>
<comment type="similarity">
    <text evidence="2">Belongs to the acyl-CoA dehydrogenase family.</text>
</comment>
<reference evidence="9" key="1">
    <citation type="submission" date="2016-09" db="EMBL/GenBank/DDBJ databases">
        <authorList>
            <person name="Capua I."/>
            <person name="De Benedictis P."/>
            <person name="Joannis T."/>
            <person name="Lombin L.H."/>
            <person name="Cattoli G."/>
        </authorList>
    </citation>
    <scope>NUCLEOTIDE SEQUENCE</scope>
    <source>
        <strain evidence="9">B9</strain>
    </source>
</reference>
<dbReference type="InterPro" id="IPR013786">
    <property type="entry name" value="AcylCoA_DH/ox_N"/>
</dbReference>
<dbReference type="Pfam" id="PF02771">
    <property type="entry name" value="Acyl-CoA_dh_N"/>
    <property type="match status" value="1"/>
</dbReference>
<evidence type="ECO:0000256" key="3">
    <source>
        <dbReference type="ARBA" id="ARBA00022630"/>
    </source>
</evidence>
<dbReference type="SUPFAM" id="SSF47203">
    <property type="entry name" value="Acyl-CoA dehydrogenase C-terminal domain-like"/>
    <property type="match status" value="1"/>
</dbReference>
<dbReference type="GO" id="GO:0003995">
    <property type="term" value="F:acyl-CoA dehydrogenase activity"/>
    <property type="evidence" value="ECO:0007669"/>
    <property type="project" value="InterPro"/>
</dbReference>
<keyword evidence="4" id="KW-0274">FAD</keyword>
<dbReference type="InterPro" id="IPR006091">
    <property type="entry name" value="Acyl-CoA_Oxase/DH_mid-dom"/>
</dbReference>
<evidence type="ECO:0000256" key="1">
    <source>
        <dbReference type="ARBA" id="ARBA00001974"/>
    </source>
</evidence>
<feature type="domain" description="Acyl-CoA dehydrogenase/oxidase C-terminal" evidence="6">
    <location>
        <begin position="236"/>
        <end position="385"/>
    </location>
</feature>
<dbReference type="Gene3D" id="2.40.110.10">
    <property type="entry name" value="Butyryl-CoA Dehydrogenase, subunit A, domain 2"/>
    <property type="match status" value="1"/>
</dbReference>
<dbReference type="PROSITE" id="PS00072">
    <property type="entry name" value="ACYL_COA_DH_1"/>
    <property type="match status" value="1"/>
</dbReference>
<feature type="domain" description="Acyl-CoA dehydrogenase/oxidase N-terminal" evidence="8">
    <location>
        <begin position="47"/>
        <end position="123"/>
    </location>
</feature>
<organism evidence="9">
    <name type="scientific">Cupriavidus necator</name>
    <name type="common">Alcaligenes eutrophus</name>
    <name type="synonym">Ralstonia eutropha</name>
    <dbReference type="NCBI Taxonomy" id="106590"/>
    <lineage>
        <taxon>Bacteria</taxon>
        <taxon>Pseudomonadati</taxon>
        <taxon>Pseudomonadota</taxon>
        <taxon>Betaproteobacteria</taxon>
        <taxon>Burkholderiales</taxon>
        <taxon>Burkholderiaceae</taxon>
        <taxon>Cupriavidus</taxon>
    </lineage>
</organism>
<evidence type="ECO:0000256" key="5">
    <source>
        <dbReference type="ARBA" id="ARBA00023002"/>
    </source>
</evidence>
<dbReference type="PANTHER" id="PTHR43884">
    <property type="entry name" value="ACYL-COA DEHYDROGENASE"/>
    <property type="match status" value="1"/>
</dbReference>
<dbReference type="InterPro" id="IPR037069">
    <property type="entry name" value="AcylCoA_DH/ox_N_sf"/>
</dbReference>
<evidence type="ECO:0000259" key="7">
    <source>
        <dbReference type="Pfam" id="PF02770"/>
    </source>
</evidence>
<dbReference type="InterPro" id="IPR009100">
    <property type="entry name" value="AcylCoA_DH/oxidase_NM_dom_sf"/>
</dbReference>
<dbReference type="RefSeq" id="WP_340523823.1">
    <property type="nucleotide sequence ID" value="NZ_FMSH01000152.1"/>
</dbReference>
<evidence type="ECO:0000259" key="6">
    <source>
        <dbReference type="Pfam" id="PF00441"/>
    </source>
</evidence>
<dbReference type="InterPro" id="IPR036250">
    <property type="entry name" value="AcylCo_DH-like_C"/>
</dbReference>
<dbReference type="SUPFAM" id="SSF56645">
    <property type="entry name" value="Acyl-CoA dehydrogenase NM domain-like"/>
    <property type="match status" value="1"/>
</dbReference>
<dbReference type="PANTHER" id="PTHR43884:SF22">
    <property type="entry name" value="BLR3437 PROTEIN"/>
    <property type="match status" value="1"/>
</dbReference>
<accession>A0A1K0IDJ4</accession>
<keyword evidence="5" id="KW-0560">Oxidoreductase</keyword>
<keyword evidence="3" id="KW-0285">Flavoprotein</keyword>